<dbReference type="RefSeq" id="WP_379502944.1">
    <property type="nucleotide sequence ID" value="NZ_JBHRTZ010000002.1"/>
</dbReference>
<organism evidence="1 2">
    <name type="scientific">Novosphingobium panipatense</name>
    <dbReference type="NCBI Taxonomy" id="428991"/>
    <lineage>
        <taxon>Bacteria</taxon>
        <taxon>Pseudomonadati</taxon>
        <taxon>Pseudomonadota</taxon>
        <taxon>Alphaproteobacteria</taxon>
        <taxon>Sphingomonadales</taxon>
        <taxon>Sphingomonadaceae</taxon>
        <taxon>Novosphingobium</taxon>
    </lineage>
</organism>
<name>A0ABY1QY05_9SPHN</name>
<sequence>MVLLRLRPGSAEAFAVIVDQAKAANPQMILSVFAENSFATRWMNGVNQIYTQTAFTHV</sequence>
<protein>
    <submittedName>
        <fullName evidence="1">Uncharacterized protein</fullName>
    </submittedName>
</protein>
<keyword evidence="2" id="KW-1185">Reference proteome</keyword>
<reference evidence="1 2" key="1">
    <citation type="submission" date="2017-05" db="EMBL/GenBank/DDBJ databases">
        <authorList>
            <person name="Varghese N."/>
            <person name="Submissions S."/>
        </authorList>
    </citation>
    <scope>NUCLEOTIDE SEQUENCE [LARGE SCALE GENOMIC DNA]</scope>
    <source>
        <strain evidence="1 2">SM16</strain>
    </source>
</reference>
<proteinExistence type="predicted"/>
<gene>
    <name evidence="1" type="ORF">SAMN06296065_11628</name>
</gene>
<evidence type="ECO:0000313" key="1">
    <source>
        <dbReference type="EMBL" id="SMP81119.1"/>
    </source>
</evidence>
<dbReference type="EMBL" id="FXUI01000016">
    <property type="protein sequence ID" value="SMP81119.1"/>
    <property type="molecule type" value="Genomic_DNA"/>
</dbReference>
<accession>A0ABY1QY05</accession>
<comment type="caution">
    <text evidence="1">The sequence shown here is derived from an EMBL/GenBank/DDBJ whole genome shotgun (WGS) entry which is preliminary data.</text>
</comment>
<dbReference type="Proteomes" id="UP001157910">
    <property type="component" value="Unassembled WGS sequence"/>
</dbReference>
<evidence type="ECO:0000313" key="2">
    <source>
        <dbReference type="Proteomes" id="UP001157910"/>
    </source>
</evidence>